<dbReference type="EMBL" id="JGYX01000002">
    <property type="protein sequence ID" value="KFI61354.1"/>
    <property type="molecule type" value="Genomic_DNA"/>
</dbReference>
<sequence>MNADKLTNGGNKSNGKPGSGKPGSNASTVIRAIRDWFAGALHVLAHKVWPAVRSFTTRMVGAIGRALRWGAAQLGPIAVRAAGAIRSAAIRAAGAIARAARHLVSLGSQVIGDLRPSATSADPAATSDGATSDGVMSAGNAKSSAANNAAKSSAGTAHVYLVRRIVVFGSAALIVLAIALGIVFGVHALVGNGGAGADDAGSSTQSQAAGGAGDHGSGSGKDGASGKDTAAESQSDNTDGKDNADNKNNEGSSDQQSTPEPLSADERSAILAKAEQTASESGNGLITYTYCVASKGDVGDLTEFANTVFSTLNDPRGWPRAGAVFQEADGTDPNACSMTLTLAAADQMTSFSTECSDEYSCRVGNDVIINIDRWNNATEGWRNAGGTVERYRTMVINHEVGHRLGHLDNELTCPAVNQPAPLMQQQSMDLLGCVPNEWPLDEELWVSE</sequence>
<dbReference type="eggNOG" id="COG5479">
    <property type="taxonomic scope" value="Bacteria"/>
</dbReference>
<dbReference type="InterPro" id="IPR022603">
    <property type="entry name" value="DUF3152"/>
</dbReference>
<gene>
    <name evidence="4" type="ORF">BIGA_0800</name>
</gene>
<dbReference type="Proteomes" id="UP000029046">
    <property type="component" value="Unassembled WGS sequence"/>
</dbReference>
<accession>A0A087ARF4</accession>
<reference evidence="4 5" key="1">
    <citation type="submission" date="2014-03" db="EMBL/GenBank/DDBJ databases">
        <title>Genomics of Bifidobacteria.</title>
        <authorList>
            <person name="Ventura M."/>
            <person name="Milani C."/>
            <person name="Lugli G.A."/>
        </authorList>
    </citation>
    <scope>NUCLEOTIDE SEQUENCE [LARGE SCALE GENOMIC DNA]</scope>
    <source>
        <strain evidence="4 5">LMG 11586</strain>
    </source>
</reference>
<feature type="domain" description="DUF3152" evidence="3">
    <location>
        <begin position="276"/>
        <end position="429"/>
    </location>
</feature>
<feature type="region of interest" description="Disordered" evidence="1">
    <location>
        <begin position="196"/>
        <end position="264"/>
    </location>
</feature>
<dbReference type="RefSeq" id="WP_237744046.1">
    <property type="nucleotide sequence ID" value="NZ_JGYX01000002.1"/>
</dbReference>
<comment type="caution">
    <text evidence="4">The sequence shown here is derived from an EMBL/GenBank/DDBJ whole genome shotgun (WGS) entry which is preliminary data.</text>
</comment>
<evidence type="ECO:0000259" key="3">
    <source>
        <dbReference type="Pfam" id="PF11350"/>
    </source>
</evidence>
<feature type="compositionally biased region" description="Gly residues" evidence="1">
    <location>
        <begin position="210"/>
        <end position="223"/>
    </location>
</feature>
<evidence type="ECO:0000256" key="1">
    <source>
        <dbReference type="SAM" id="MobiDB-lite"/>
    </source>
</evidence>
<feature type="region of interest" description="Disordered" evidence="1">
    <location>
        <begin position="1"/>
        <end position="25"/>
    </location>
</feature>
<dbReference type="Pfam" id="PF11350">
    <property type="entry name" value="DUF3152"/>
    <property type="match status" value="1"/>
</dbReference>
<feature type="compositionally biased region" description="Basic and acidic residues" evidence="1">
    <location>
        <begin position="238"/>
        <end position="248"/>
    </location>
</feature>
<evidence type="ECO:0000313" key="4">
    <source>
        <dbReference type="EMBL" id="KFI61354.1"/>
    </source>
</evidence>
<feature type="region of interest" description="Disordered" evidence="1">
    <location>
        <begin position="117"/>
        <end position="140"/>
    </location>
</feature>
<keyword evidence="2" id="KW-1133">Transmembrane helix</keyword>
<evidence type="ECO:0000256" key="2">
    <source>
        <dbReference type="SAM" id="Phobius"/>
    </source>
</evidence>
<keyword evidence="2" id="KW-0812">Transmembrane</keyword>
<feature type="compositionally biased region" description="Polar residues" evidence="1">
    <location>
        <begin position="249"/>
        <end position="260"/>
    </location>
</feature>
<keyword evidence="5" id="KW-1185">Reference proteome</keyword>
<dbReference type="AlphaFoldDB" id="A0A087ARF4"/>
<evidence type="ECO:0000313" key="5">
    <source>
        <dbReference type="Proteomes" id="UP000029046"/>
    </source>
</evidence>
<feature type="transmembrane region" description="Helical" evidence="2">
    <location>
        <begin position="165"/>
        <end position="190"/>
    </location>
</feature>
<organism evidence="4 5">
    <name type="scientific">Bifidobacterium pullorum subsp. gallinarum</name>
    <dbReference type="NCBI Taxonomy" id="78344"/>
    <lineage>
        <taxon>Bacteria</taxon>
        <taxon>Bacillati</taxon>
        <taxon>Actinomycetota</taxon>
        <taxon>Actinomycetes</taxon>
        <taxon>Bifidobacteriales</taxon>
        <taxon>Bifidobacteriaceae</taxon>
        <taxon>Bifidobacterium</taxon>
    </lineage>
</organism>
<protein>
    <submittedName>
        <fullName evidence="4">Membrane protein</fullName>
    </submittedName>
</protein>
<dbReference type="SUPFAM" id="SSF55486">
    <property type="entry name" value="Metalloproteases ('zincins'), catalytic domain"/>
    <property type="match status" value="1"/>
</dbReference>
<keyword evidence="2" id="KW-0472">Membrane</keyword>
<proteinExistence type="predicted"/>
<name>A0A087ARF4_9BIFI</name>